<proteinExistence type="predicted"/>
<dbReference type="Proteomes" id="UP000225972">
    <property type="component" value="Unassembled WGS sequence"/>
</dbReference>
<dbReference type="RefSeq" id="WP_099247017.1">
    <property type="nucleotide sequence ID" value="NZ_FXXP01000002.1"/>
</dbReference>
<accession>A0A238JES9</accession>
<gene>
    <name evidence="1" type="ORF">TRP8649_03301</name>
</gene>
<dbReference type="Gene3D" id="1.25.40.10">
    <property type="entry name" value="Tetratricopeptide repeat domain"/>
    <property type="match status" value="1"/>
</dbReference>
<evidence type="ECO:0000313" key="1">
    <source>
        <dbReference type="EMBL" id="SMX29168.1"/>
    </source>
</evidence>
<dbReference type="SUPFAM" id="SSF48452">
    <property type="entry name" value="TPR-like"/>
    <property type="match status" value="1"/>
</dbReference>
<evidence type="ECO:0008006" key="3">
    <source>
        <dbReference type="Google" id="ProtNLM"/>
    </source>
</evidence>
<organism evidence="1 2">
    <name type="scientific">Pelagimonas phthalicica</name>
    <dbReference type="NCBI Taxonomy" id="1037362"/>
    <lineage>
        <taxon>Bacteria</taxon>
        <taxon>Pseudomonadati</taxon>
        <taxon>Pseudomonadota</taxon>
        <taxon>Alphaproteobacteria</taxon>
        <taxon>Rhodobacterales</taxon>
        <taxon>Roseobacteraceae</taxon>
        <taxon>Pelagimonas</taxon>
    </lineage>
</organism>
<protein>
    <recommendedName>
        <fullName evidence="3">Tetratricopeptide repeat protein</fullName>
    </recommendedName>
</protein>
<dbReference type="EMBL" id="FXXP01000002">
    <property type="protein sequence ID" value="SMX29168.1"/>
    <property type="molecule type" value="Genomic_DNA"/>
</dbReference>
<keyword evidence="2" id="KW-1185">Reference proteome</keyword>
<dbReference type="AlphaFoldDB" id="A0A238JES9"/>
<evidence type="ECO:0000313" key="2">
    <source>
        <dbReference type="Proteomes" id="UP000225972"/>
    </source>
</evidence>
<dbReference type="InterPro" id="IPR011990">
    <property type="entry name" value="TPR-like_helical_dom_sf"/>
</dbReference>
<sequence length="270" mass="29495">MEPGDEKEAHEQLQIARSNLGPQAAAAWVHVGEFIADNDLDLWSGLTAKTCFRTALDLLPPGVHDPFRADALLGYGAALTEEGSGYRDPVLEEAITCLSEAILLFAAIPDREAELEARYFRAYANSELVGISRFAAGENAIVELEDLRGLVNPRANPVLFANIHSLLGNAYLDRAEGDPRENHTQAKTAFRAALKVHRRMGSKVGCAQGNLDLAVTFNRLRTLGDPKASRNAIYCARKATAFVDTDIHLELKTTILVTYAKALQNRGGRR</sequence>
<name>A0A238JES9_9RHOB</name>
<reference evidence="2" key="1">
    <citation type="submission" date="2017-05" db="EMBL/GenBank/DDBJ databases">
        <authorList>
            <person name="Rodrigo-Torres L."/>
            <person name="Arahal R. D."/>
            <person name="Lucena T."/>
        </authorList>
    </citation>
    <scope>NUCLEOTIDE SEQUENCE [LARGE SCALE GENOMIC DNA]</scope>
    <source>
        <strain evidence="2">CECT 8649</strain>
    </source>
</reference>